<dbReference type="Pfam" id="PF00067">
    <property type="entry name" value="p450"/>
    <property type="match status" value="1"/>
</dbReference>
<evidence type="ECO:0000256" key="6">
    <source>
        <dbReference type="ARBA" id="ARBA00022723"/>
    </source>
</evidence>
<evidence type="ECO:0000256" key="11">
    <source>
        <dbReference type="ARBA" id="ARBA00023033"/>
    </source>
</evidence>
<dbReference type="GO" id="GO:0004497">
    <property type="term" value="F:monooxygenase activity"/>
    <property type="evidence" value="ECO:0007669"/>
    <property type="project" value="UniProtKB-KW"/>
</dbReference>
<keyword evidence="15" id="KW-0812">Transmembrane</keyword>
<dbReference type="InterPro" id="IPR036396">
    <property type="entry name" value="Cyt_P450_sf"/>
</dbReference>
<keyword evidence="6 13" id="KW-0479">Metal-binding</keyword>
<comment type="cofactor">
    <cofactor evidence="1 13">
        <name>heme</name>
        <dbReference type="ChEBI" id="CHEBI:30413"/>
    </cofactor>
</comment>
<keyword evidence="12 15" id="KW-0472">Membrane</keyword>
<keyword evidence="10 13" id="KW-0408">Iron</keyword>
<evidence type="ECO:0000256" key="9">
    <source>
        <dbReference type="ARBA" id="ARBA00023002"/>
    </source>
</evidence>
<keyword evidence="9 14" id="KW-0560">Oxidoreductase</keyword>
<dbReference type="Gene3D" id="1.10.630.10">
    <property type="entry name" value="Cytochrome P450"/>
    <property type="match status" value="1"/>
</dbReference>
<dbReference type="InterPro" id="IPR050476">
    <property type="entry name" value="Insect_CytP450_Detox"/>
</dbReference>
<feature type="transmembrane region" description="Helical" evidence="15">
    <location>
        <begin position="6"/>
        <end position="23"/>
    </location>
</feature>
<evidence type="ECO:0000256" key="12">
    <source>
        <dbReference type="ARBA" id="ARBA00023136"/>
    </source>
</evidence>
<keyword evidence="5 13" id="KW-0349">Heme</keyword>
<dbReference type="AlphaFoldDB" id="A0A7R8UET0"/>
<evidence type="ECO:0000256" key="1">
    <source>
        <dbReference type="ARBA" id="ARBA00001971"/>
    </source>
</evidence>
<sequence>MDLLIVFSVVIISIISIYFYIKWKFSFWERRGIPSLPVAFPYGNFKGVGKTKHIKDVLHEIYATFKDKAPIAGAYLAFSSNFAVVLDLDLIKNILIKDFNNFHDRRHFYNERDDFMSANLLTMQGQEWRELRQVLTPTFTSAKMKFMFSTISEISERLIKKLDEDLDQNPIVDIKDYLARFTTDIIGTCAFGIECNSLKDANCEFRVYSKRAFLQPRHSRFFIYLCAEFPEIARALHVKLFRDDITEFFTRLIKGTITYREKNDIHRNDFIDLLLRLKTNNPNKEDGKLTVKQIIAQSLLFFLAGFETSSSTSGFALYELAFNPDIQEKARTEINRIFKAHNNQITYEGLMEMQYLDQIINETLRKYSIVPRLVRYTQENYPLPNSNFVIEKGTKVYIPTYSIHNDPDIYPNPDIFDPSRFDPEEVNKRHPMAFLGFGTGPRNCIGARFGQMQTRMGLATLIRNFEIKPCSKTPKPLRYHPNMELVSSANDIYLELRRIL</sequence>
<proteinExistence type="inferred from homology"/>
<evidence type="ECO:0008006" key="18">
    <source>
        <dbReference type="Google" id="ProtNLM"/>
    </source>
</evidence>
<evidence type="ECO:0000313" key="17">
    <source>
        <dbReference type="Proteomes" id="UP000594454"/>
    </source>
</evidence>
<dbReference type="GO" id="GO:0005506">
    <property type="term" value="F:iron ion binding"/>
    <property type="evidence" value="ECO:0007669"/>
    <property type="project" value="InterPro"/>
</dbReference>
<dbReference type="PROSITE" id="PS00086">
    <property type="entry name" value="CYTOCHROME_P450"/>
    <property type="match status" value="1"/>
</dbReference>
<dbReference type="FunFam" id="1.10.630.10:FF:000042">
    <property type="entry name" value="Cytochrome P450"/>
    <property type="match status" value="1"/>
</dbReference>
<keyword evidence="8" id="KW-0492">Microsome</keyword>
<reference evidence="16 17" key="1">
    <citation type="submission" date="2020-11" db="EMBL/GenBank/DDBJ databases">
        <authorList>
            <person name="Wallbank WR R."/>
            <person name="Pardo Diaz C."/>
            <person name="Kozak K."/>
            <person name="Martin S."/>
            <person name="Jiggins C."/>
            <person name="Moest M."/>
            <person name="Warren A I."/>
            <person name="Generalovic N T."/>
            <person name="Byers J.R.P. K."/>
            <person name="Montejo-Kovacevich G."/>
            <person name="Yen C E."/>
        </authorList>
    </citation>
    <scope>NUCLEOTIDE SEQUENCE [LARGE SCALE GENOMIC DNA]</scope>
</reference>
<dbReference type="GO" id="GO:0016705">
    <property type="term" value="F:oxidoreductase activity, acting on paired donors, with incorporation or reduction of molecular oxygen"/>
    <property type="evidence" value="ECO:0007669"/>
    <property type="project" value="InterPro"/>
</dbReference>
<evidence type="ECO:0000256" key="10">
    <source>
        <dbReference type="ARBA" id="ARBA00023004"/>
    </source>
</evidence>
<dbReference type="GO" id="GO:0020037">
    <property type="term" value="F:heme binding"/>
    <property type="evidence" value="ECO:0007669"/>
    <property type="project" value="InterPro"/>
</dbReference>
<keyword evidence="11 14" id="KW-0503">Monooxygenase</keyword>
<evidence type="ECO:0000256" key="13">
    <source>
        <dbReference type="PIRSR" id="PIRSR602401-1"/>
    </source>
</evidence>
<evidence type="ECO:0000256" key="5">
    <source>
        <dbReference type="ARBA" id="ARBA00022617"/>
    </source>
</evidence>
<evidence type="ECO:0000256" key="2">
    <source>
        <dbReference type="ARBA" id="ARBA00004174"/>
    </source>
</evidence>
<evidence type="ECO:0000256" key="14">
    <source>
        <dbReference type="RuleBase" id="RU000461"/>
    </source>
</evidence>
<dbReference type="PANTHER" id="PTHR24292:SF100">
    <property type="entry name" value="CYTOCHROME P450 6A16, ISOFORM B-RELATED"/>
    <property type="match status" value="1"/>
</dbReference>
<feature type="binding site" description="axial binding residue" evidence="13">
    <location>
        <position position="444"/>
    </location>
    <ligand>
        <name>heme</name>
        <dbReference type="ChEBI" id="CHEBI:30413"/>
    </ligand>
    <ligandPart>
        <name>Fe</name>
        <dbReference type="ChEBI" id="CHEBI:18248"/>
    </ligandPart>
</feature>
<protein>
    <recommendedName>
        <fullName evidence="18">Cytochrome P450</fullName>
    </recommendedName>
</protein>
<evidence type="ECO:0000313" key="16">
    <source>
        <dbReference type="EMBL" id="CAD7079468.1"/>
    </source>
</evidence>
<dbReference type="GO" id="GO:0005789">
    <property type="term" value="C:endoplasmic reticulum membrane"/>
    <property type="evidence" value="ECO:0007669"/>
    <property type="project" value="UniProtKB-SubCell"/>
</dbReference>
<keyword evidence="17" id="KW-1185">Reference proteome</keyword>
<dbReference type="OMA" id="ARECIHE"/>
<dbReference type="InParanoid" id="A0A7R8UET0"/>
<dbReference type="EMBL" id="LR899009">
    <property type="protein sequence ID" value="CAD7079468.1"/>
    <property type="molecule type" value="Genomic_DNA"/>
</dbReference>
<dbReference type="SUPFAM" id="SSF48264">
    <property type="entry name" value="Cytochrome P450"/>
    <property type="match status" value="1"/>
</dbReference>
<dbReference type="InterPro" id="IPR002401">
    <property type="entry name" value="Cyt_P450_E_grp-I"/>
</dbReference>
<dbReference type="PANTHER" id="PTHR24292">
    <property type="entry name" value="CYTOCHROME P450"/>
    <property type="match status" value="1"/>
</dbReference>
<keyword evidence="7" id="KW-0256">Endoplasmic reticulum</keyword>
<dbReference type="InterPro" id="IPR001128">
    <property type="entry name" value="Cyt_P450"/>
</dbReference>
<organism evidence="16 17">
    <name type="scientific">Hermetia illucens</name>
    <name type="common">Black soldier fly</name>
    <dbReference type="NCBI Taxonomy" id="343691"/>
    <lineage>
        <taxon>Eukaryota</taxon>
        <taxon>Metazoa</taxon>
        <taxon>Ecdysozoa</taxon>
        <taxon>Arthropoda</taxon>
        <taxon>Hexapoda</taxon>
        <taxon>Insecta</taxon>
        <taxon>Pterygota</taxon>
        <taxon>Neoptera</taxon>
        <taxon>Endopterygota</taxon>
        <taxon>Diptera</taxon>
        <taxon>Brachycera</taxon>
        <taxon>Stratiomyomorpha</taxon>
        <taxon>Stratiomyidae</taxon>
        <taxon>Hermetiinae</taxon>
        <taxon>Hermetia</taxon>
    </lineage>
</organism>
<keyword evidence="15" id="KW-1133">Transmembrane helix</keyword>
<dbReference type="OrthoDB" id="2789670at2759"/>
<gene>
    <name evidence="16" type="ORF">HERILL_LOCUS2682</name>
</gene>
<evidence type="ECO:0000256" key="3">
    <source>
        <dbReference type="ARBA" id="ARBA00004406"/>
    </source>
</evidence>
<dbReference type="PRINTS" id="PR00463">
    <property type="entry name" value="EP450I"/>
</dbReference>
<name>A0A7R8UET0_HERIL</name>
<accession>A0A7R8UET0</accession>
<evidence type="ECO:0000256" key="7">
    <source>
        <dbReference type="ARBA" id="ARBA00022824"/>
    </source>
</evidence>
<evidence type="ECO:0000256" key="8">
    <source>
        <dbReference type="ARBA" id="ARBA00022848"/>
    </source>
</evidence>
<dbReference type="PRINTS" id="PR00385">
    <property type="entry name" value="P450"/>
</dbReference>
<comment type="similarity">
    <text evidence="4 14">Belongs to the cytochrome P450 family.</text>
</comment>
<evidence type="ECO:0000256" key="4">
    <source>
        <dbReference type="ARBA" id="ARBA00010617"/>
    </source>
</evidence>
<dbReference type="CDD" id="cd11056">
    <property type="entry name" value="CYP6-like"/>
    <property type="match status" value="1"/>
</dbReference>
<comment type="subcellular location">
    <subcellularLocation>
        <location evidence="3">Endoplasmic reticulum membrane</location>
        <topology evidence="3">Peripheral membrane protein</topology>
    </subcellularLocation>
    <subcellularLocation>
        <location evidence="2">Microsome membrane</location>
        <topology evidence="2">Peripheral membrane protein</topology>
    </subcellularLocation>
</comment>
<dbReference type="InterPro" id="IPR017972">
    <property type="entry name" value="Cyt_P450_CS"/>
</dbReference>
<dbReference type="Proteomes" id="UP000594454">
    <property type="component" value="Chromosome 1"/>
</dbReference>
<evidence type="ECO:0000256" key="15">
    <source>
        <dbReference type="SAM" id="Phobius"/>
    </source>
</evidence>